<dbReference type="InterPro" id="IPR008391">
    <property type="entry name" value="AXE1_dom"/>
</dbReference>
<dbReference type="Pfam" id="PF05448">
    <property type="entry name" value="AXE1"/>
    <property type="match status" value="1"/>
</dbReference>
<name>A0ABV5IV56_9ACTN</name>
<evidence type="ECO:0000313" key="3">
    <source>
        <dbReference type="Proteomes" id="UP001589647"/>
    </source>
</evidence>
<dbReference type="SUPFAM" id="SSF53474">
    <property type="entry name" value="alpha/beta-Hydrolases"/>
    <property type="match status" value="1"/>
</dbReference>
<dbReference type="Gene3D" id="3.40.50.1820">
    <property type="entry name" value="alpha/beta hydrolase"/>
    <property type="match status" value="1"/>
</dbReference>
<comment type="caution">
    <text evidence="2">The sequence shown here is derived from an EMBL/GenBank/DDBJ whole genome shotgun (WGS) entry which is preliminary data.</text>
</comment>
<sequence length="328" mass="34750">MPLFDLPLDELAGYRPAVHRPDDFDDFWKTTLDAQGPAAPVFTPVDAGLPLVEVYDVTFSGYGGAPIRCWLVLPAAPASAPVPCVVQYLGYGRGRGEPYSWLTWPAAGYATLVMDSRGQGMVSAEHLGATPDPLGATQGMLTHGVLDRDGYYYRRLYTDAVLAVEAARAHPAVDPARILVAGVSQGGGLALAVAGLRPDVAGALVDVPFLCHFRRGVELVGTEPYAEITRFCAANRSVIDRVFDTLSYVDGVNHAARATAPALFSVGLMDQTCPPSTVYAAFNAYAGPAEIVVHPFNGHEGGASTRLRGQLAWAEKVIVSIPGEPGQS</sequence>
<dbReference type="InterPro" id="IPR029058">
    <property type="entry name" value="AB_hydrolase_fold"/>
</dbReference>
<protein>
    <submittedName>
        <fullName evidence="2">Acetylxylan esterase</fullName>
    </submittedName>
</protein>
<accession>A0ABV5IV56</accession>
<dbReference type="EMBL" id="JBHMEI010000078">
    <property type="protein sequence ID" value="MFB9208449.1"/>
    <property type="molecule type" value="Genomic_DNA"/>
</dbReference>
<keyword evidence="3" id="KW-1185">Reference proteome</keyword>
<feature type="domain" description="Acetyl xylan esterase" evidence="1">
    <location>
        <begin position="1"/>
        <end position="315"/>
    </location>
</feature>
<evidence type="ECO:0000259" key="1">
    <source>
        <dbReference type="Pfam" id="PF05448"/>
    </source>
</evidence>
<reference evidence="2 3" key="1">
    <citation type="submission" date="2024-09" db="EMBL/GenBank/DDBJ databases">
        <authorList>
            <person name="Sun Q."/>
            <person name="Mori K."/>
        </authorList>
    </citation>
    <scope>NUCLEOTIDE SEQUENCE [LARGE SCALE GENOMIC DNA]</scope>
    <source>
        <strain evidence="2 3">CCM 3426</strain>
    </source>
</reference>
<gene>
    <name evidence="2" type="ORF">ACFFV7_45220</name>
</gene>
<proteinExistence type="predicted"/>
<dbReference type="PANTHER" id="PTHR40111:SF1">
    <property type="entry name" value="CEPHALOSPORIN-C DEACETYLASE"/>
    <property type="match status" value="1"/>
</dbReference>
<dbReference type="RefSeq" id="WP_189647514.1">
    <property type="nucleotide sequence ID" value="NZ_BMRC01000005.1"/>
</dbReference>
<evidence type="ECO:0000313" key="2">
    <source>
        <dbReference type="EMBL" id="MFB9208449.1"/>
    </source>
</evidence>
<dbReference type="PANTHER" id="PTHR40111">
    <property type="entry name" value="CEPHALOSPORIN-C DEACETYLASE"/>
    <property type="match status" value="1"/>
</dbReference>
<organism evidence="2 3">
    <name type="scientific">Nonomuraea spiralis</name>
    <dbReference type="NCBI Taxonomy" id="46182"/>
    <lineage>
        <taxon>Bacteria</taxon>
        <taxon>Bacillati</taxon>
        <taxon>Actinomycetota</taxon>
        <taxon>Actinomycetes</taxon>
        <taxon>Streptosporangiales</taxon>
        <taxon>Streptosporangiaceae</taxon>
        <taxon>Nonomuraea</taxon>
    </lineage>
</organism>
<dbReference type="Proteomes" id="UP001589647">
    <property type="component" value="Unassembled WGS sequence"/>
</dbReference>
<dbReference type="InterPro" id="IPR039069">
    <property type="entry name" value="CE7"/>
</dbReference>